<keyword evidence="6" id="KW-0472">Membrane</keyword>
<dbReference type="InterPro" id="IPR012336">
    <property type="entry name" value="Thioredoxin-like_fold"/>
</dbReference>
<proteinExistence type="inferred from homology"/>
<feature type="transmembrane region" description="Helical" evidence="6">
    <location>
        <begin position="6"/>
        <end position="28"/>
    </location>
</feature>
<dbReference type="EMBL" id="MHSS01000015">
    <property type="protein sequence ID" value="OHA47656.1"/>
    <property type="molecule type" value="Genomic_DNA"/>
</dbReference>
<comment type="similarity">
    <text evidence="1">Belongs to the thioredoxin family. DsbA subfamily.</text>
</comment>
<reference evidence="8 9" key="1">
    <citation type="journal article" date="2016" name="Nat. Commun.">
        <title>Thousands of microbial genomes shed light on interconnected biogeochemical processes in an aquifer system.</title>
        <authorList>
            <person name="Anantharaman K."/>
            <person name="Brown C.T."/>
            <person name="Hug L.A."/>
            <person name="Sharon I."/>
            <person name="Castelle C.J."/>
            <person name="Probst A.J."/>
            <person name="Thomas B.C."/>
            <person name="Singh A."/>
            <person name="Wilkins M.J."/>
            <person name="Karaoz U."/>
            <person name="Brodie E.L."/>
            <person name="Williams K.H."/>
            <person name="Hubbard S.S."/>
            <person name="Banfield J.F."/>
        </authorList>
    </citation>
    <scope>NUCLEOTIDE SEQUENCE [LARGE SCALE GENOMIC DNA]</scope>
</reference>
<dbReference type="Proteomes" id="UP000177629">
    <property type="component" value="Unassembled WGS sequence"/>
</dbReference>
<dbReference type="Gene3D" id="3.40.30.10">
    <property type="entry name" value="Glutaredoxin"/>
    <property type="match status" value="1"/>
</dbReference>
<evidence type="ECO:0000313" key="8">
    <source>
        <dbReference type="EMBL" id="OHA47656.1"/>
    </source>
</evidence>
<keyword evidence="3" id="KW-0560">Oxidoreductase</keyword>
<dbReference type="PANTHER" id="PTHR13887:SF14">
    <property type="entry name" value="DISULFIDE BOND FORMATION PROTEIN D"/>
    <property type="match status" value="1"/>
</dbReference>
<evidence type="ECO:0000256" key="5">
    <source>
        <dbReference type="ARBA" id="ARBA00023284"/>
    </source>
</evidence>
<evidence type="ECO:0000256" key="4">
    <source>
        <dbReference type="ARBA" id="ARBA00023157"/>
    </source>
</evidence>
<gene>
    <name evidence="8" type="ORF">A2806_03500</name>
</gene>
<keyword evidence="6" id="KW-1133">Transmembrane helix</keyword>
<evidence type="ECO:0000313" key="9">
    <source>
        <dbReference type="Proteomes" id="UP000177629"/>
    </source>
</evidence>
<evidence type="ECO:0000256" key="6">
    <source>
        <dbReference type="SAM" id="Phobius"/>
    </source>
</evidence>
<keyword evidence="5" id="KW-0676">Redox-active center</keyword>
<sequence>MFLKTINAYFIPGSIVIAGALVAAAFYFSGGSFLQEEMAALDQREEIQGDGGEIRIRPIDVSKDHIKGDARATVSVIEYSDLECPFCKRFHQTLQRALGEYAGKARWVYRHFPLTSLHSKAPKEAEASECADELGGNDAFWAYINRLLEVTPSNDGLDLAQLPQIAQDIGLNRDAFIQCLESGKYASRVAEDLAEALSAGGDGTPYTLVMASNGKMFPISGAQPYASLKAIIELALREK</sequence>
<dbReference type="CDD" id="cd02972">
    <property type="entry name" value="DsbA_family"/>
    <property type="match status" value="1"/>
</dbReference>
<evidence type="ECO:0000256" key="1">
    <source>
        <dbReference type="ARBA" id="ARBA00005791"/>
    </source>
</evidence>
<evidence type="ECO:0000256" key="2">
    <source>
        <dbReference type="ARBA" id="ARBA00022729"/>
    </source>
</evidence>
<comment type="caution">
    <text evidence="8">The sequence shown here is derived from an EMBL/GenBank/DDBJ whole genome shotgun (WGS) entry which is preliminary data.</text>
</comment>
<dbReference type="SUPFAM" id="SSF52833">
    <property type="entry name" value="Thioredoxin-like"/>
    <property type="match status" value="1"/>
</dbReference>
<dbReference type="InterPro" id="IPR036249">
    <property type="entry name" value="Thioredoxin-like_sf"/>
</dbReference>
<dbReference type="Pfam" id="PF13462">
    <property type="entry name" value="Thioredoxin_4"/>
    <property type="match status" value="1"/>
</dbReference>
<protein>
    <recommendedName>
        <fullName evidence="7">Thioredoxin-like fold domain-containing protein</fullName>
    </recommendedName>
</protein>
<evidence type="ECO:0000259" key="7">
    <source>
        <dbReference type="Pfam" id="PF13462"/>
    </source>
</evidence>
<keyword evidence="6" id="KW-0812">Transmembrane</keyword>
<dbReference type="GO" id="GO:0016491">
    <property type="term" value="F:oxidoreductase activity"/>
    <property type="evidence" value="ECO:0007669"/>
    <property type="project" value="UniProtKB-KW"/>
</dbReference>
<accession>A0A1G2PH30</accession>
<organism evidence="8 9">
    <name type="scientific">Candidatus Terrybacteria bacterium RIFCSPHIGHO2_01_FULL_48_17</name>
    <dbReference type="NCBI Taxonomy" id="1802362"/>
    <lineage>
        <taxon>Bacteria</taxon>
        <taxon>Candidatus Terryibacteriota</taxon>
    </lineage>
</organism>
<evidence type="ECO:0000256" key="3">
    <source>
        <dbReference type="ARBA" id="ARBA00023002"/>
    </source>
</evidence>
<dbReference type="AlphaFoldDB" id="A0A1G2PH30"/>
<dbReference type="STRING" id="1802362.A2806_03500"/>
<keyword evidence="4" id="KW-1015">Disulfide bond</keyword>
<name>A0A1G2PH30_9BACT</name>
<dbReference type="PANTHER" id="PTHR13887">
    <property type="entry name" value="GLUTATHIONE S-TRANSFERASE KAPPA"/>
    <property type="match status" value="1"/>
</dbReference>
<feature type="domain" description="Thioredoxin-like fold" evidence="7">
    <location>
        <begin position="63"/>
        <end position="233"/>
    </location>
</feature>
<keyword evidence="2" id="KW-0732">Signal</keyword>